<dbReference type="Gene3D" id="3.40.50.150">
    <property type="entry name" value="Vaccinia Virus protein VP39"/>
    <property type="match status" value="1"/>
</dbReference>
<comment type="caution">
    <text evidence="2">The sequence shown here is derived from an EMBL/GenBank/DDBJ whole genome shotgun (WGS) entry which is preliminary data.</text>
</comment>
<dbReference type="PANTHER" id="PTHR34203:SF13">
    <property type="entry name" value="EXPRESSED PROTEIN"/>
    <property type="match status" value="1"/>
</dbReference>
<name>A4A6H2_9GAMM</name>
<feature type="domain" description="Methyltransferase FkbM" evidence="1">
    <location>
        <begin position="104"/>
        <end position="267"/>
    </location>
</feature>
<sequence length="311" mass="34577">MTLLELKKAFHEGSIDKASFIREANEFHSVLSHYPEVLVNSAVDEIKINVSGVAFHIAEDDLWIRYPPGESRVAPVEILNFGGYEPQETQLMLQLLRESQVIFDVGANIGWYTLLFARRFPGASIHAFEPLPYFSKFLVENVTANGFDNKVNTHSIGFSSEAGSVDIFLDKGNGTNASMRNVADAAGAISVPVEVVKMDDWCAEHALWPDFIKCDVEGAELLVVQGATKTLAERRPVVFLEILRKWSKAYDYHPNELIELLTGMGYECFGIGPDGAHRIQDVTEATPETNYVFLHLEAHSDLCEQMVGPSV</sequence>
<dbReference type="SUPFAM" id="SSF53335">
    <property type="entry name" value="S-adenosyl-L-methionine-dependent methyltransferases"/>
    <property type="match status" value="1"/>
</dbReference>
<dbReference type="Proteomes" id="UP000019205">
    <property type="component" value="Chromosome"/>
</dbReference>
<dbReference type="NCBIfam" id="TIGR01444">
    <property type="entry name" value="fkbM_fam"/>
    <property type="match status" value="1"/>
</dbReference>
<dbReference type="STRING" id="314285.KT71_01540"/>
<gene>
    <name evidence="2" type="ORF">KT71_01540</name>
</gene>
<dbReference type="eggNOG" id="COG2520">
    <property type="taxonomic scope" value="Bacteria"/>
</dbReference>
<organism evidence="2 3">
    <name type="scientific">Congregibacter litoralis KT71</name>
    <dbReference type="NCBI Taxonomy" id="314285"/>
    <lineage>
        <taxon>Bacteria</taxon>
        <taxon>Pseudomonadati</taxon>
        <taxon>Pseudomonadota</taxon>
        <taxon>Gammaproteobacteria</taxon>
        <taxon>Cellvibrionales</taxon>
        <taxon>Halieaceae</taxon>
        <taxon>Congregibacter</taxon>
    </lineage>
</organism>
<dbReference type="InterPro" id="IPR052514">
    <property type="entry name" value="SAM-dependent_MTase"/>
</dbReference>
<dbReference type="GO" id="GO:0032259">
    <property type="term" value="P:methylation"/>
    <property type="evidence" value="ECO:0007669"/>
    <property type="project" value="UniProtKB-KW"/>
</dbReference>
<dbReference type="RefSeq" id="WP_023659942.1">
    <property type="nucleotide sequence ID" value="NZ_CM002299.1"/>
</dbReference>
<reference evidence="2 3" key="2">
    <citation type="journal article" date="2009" name="PLoS ONE">
        <title>The photosynthetic apparatus and its regulation in the aerobic gammaproteobacterium Congregibacter litoralis gen. nov., sp. nov.</title>
        <authorList>
            <person name="Spring S."/>
            <person name="Lunsdorf H."/>
            <person name="Fuchs B.M."/>
            <person name="Tindall B.J."/>
        </authorList>
    </citation>
    <scope>NUCLEOTIDE SEQUENCE [LARGE SCALE GENOMIC DNA]</scope>
    <source>
        <strain evidence="2">KT71</strain>
    </source>
</reference>
<dbReference type="HOGENOM" id="CLU_074577_1_1_6"/>
<keyword evidence="3" id="KW-1185">Reference proteome</keyword>
<dbReference type="InterPro" id="IPR029063">
    <property type="entry name" value="SAM-dependent_MTases_sf"/>
</dbReference>
<keyword evidence="2" id="KW-0808">Transferase</keyword>
<dbReference type="InterPro" id="IPR006342">
    <property type="entry name" value="FkbM_mtfrase"/>
</dbReference>
<protein>
    <submittedName>
        <fullName evidence="2">Methyltransferase, FkbM family</fullName>
    </submittedName>
</protein>
<evidence type="ECO:0000313" key="2">
    <source>
        <dbReference type="EMBL" id="EAQ98619.2"/>
    </source>
</evidence>
<dbReference type="EMBL" id="AAOA02000002">
    <property type="protein sequence ID" value="EAQ98619.2"/>
    <property type="molecule type" value="Genomic_DNA"/>
</dbReference>
<dbReference type="OrthoDB" id="8738370at2"/>
<evidence type="ECO:0000259" key="1">
    <source>
        <dbReference type="Pfam" id="PF05050"/>
    </source>
</evidence>
<keyword evidence="2" id="KW-0489">Methyltransferase</keyword>
<evidence type="ECO:0000313" key="3">
    <source>
        <dbReference type="Proteomes" id="UP000019205"/>
    </source>
</evidence>
<dbReference type="PANTHER" id="PTHR34203">
    <property type="entry name" value="METHYLTRANSFERASE, FKBM FAMILY PROTEIN"/>
    <property type="match status" value="1"/>
</dbReference>
<reference evidence="2 3" key="1">
    <citation type="journal article" date="2007" name="Proc. Natl. Acad. Sci. U.S.A.">
        <title>Characterization of a marine gammaproteobacterium capable of aerobic anoxygenic photosynthesis.</title>
        <authorList>
            <person name="Fuchs B.M."/>
            <person name="Spring S."/>
            <person name="Teeling H."/>
            <person name="Quast C."/>
            <person name="Wulf J."/>
            <person name="Schattenhofer M."/>
            <person name="Yan S."/>
            <person name="Ferriera S."/>
            <person name="Johnson J."/>
            <person name="Glockner F.O."/>
            <person name="Amann R."/>
        </authorList>
    </citation>
    <scope>NUCLEOTIDE SEQUENCE [LARGE SCALE GENOMIC DNA]</scope>
    <source>
        <strain evidence="2">KT71</strain>
    </source>
</reference>
<dbReference type="AlphaFoldDB" id="A4A6H2"/>
<dbReference type="GO" id="GO:0008168">
    <property type="term" value="F:methyltransferase activity"/>
    <property type="evidence" value="ECO:0007669"/>
    <property type="project" value="UniProtKB-KW"/>
</dbReference>
<accession>A4A6H2</accession>
<proteinExistence type="predicted"/>
<dbReference type="Pfam" id="PF05050">
    <property type="entry name" value="Methyltransf_21"/>
    <property type="match status" value="1"/>
</dbReference>